<keyword evidence="4 6" id="KW-1133">Transmembrane helix</keyword>
<evidence type="ECO:0000256" key="2">
    <source>
        <dbReference type="ARBA" id="ARBA00009142"/>
    </source>
</evidence>
<dbReference type="Pfam" id="PF01925">
    <property type="entry name" value="TauE"/>
    <property type="match status" value="1"/>
</dbReference>
<dbReference type="PANTHER" id="PTHR43701">
    <property type="entry name" value="MEMBRANE TRANSPORTER PROTEIN MJ0441-RELATED"/>
    <property type="match status" value="1"/>
</dbReference>
<dbReference type="GO" id="GO:0005886">
    <property type="term" value="C:plasma membrane"/>
    <property type="evidence" value="ECO:0007669"/>
    <property type="project" value="UniProtKB-SubCell"/>
</dbReference>
<comment type="caution">
    <text evidence="7">The sequence shown here is derived from an EMBL/GenBank/DDBJ whole genome shotgun (WGS) entry which is preliminary data.</text>
</comment>
<evidence type="ECO:0000256" key="4">
    <source>
        <dbReference type="ARBA" id="ARBA00022989"/>
    </source>
</evidence>
<comment type="subcellular location">
    <subcellularLocation>
        <location evidence="6">Cell membrane</location>
        <topology evidence="6">Multi-pass membrane protein</topology>
    </subcellularLocation>
    <subcellularLocation>
        <location evidence="1">Membrane</location>
        <topology evidence="1">Multi-pass membrane protein</topology>
    </subcellularLocation>
</comment>
<dbReference type="RefSeq" id="WP_096180081.1">
    <property type="nucleotide sequence ID" value="NZ_BDUF01000002.1"/>
</dbReference>
<evidence type="ECO:0000313" key="7">
    <source>
        <dbReference type="EMBL" id="GAX88410.1"/>
    </source>
</evidence>
<protein>
    <recommendedName>
        <fullName evidence="6">Probable membrane transporter protein</fullName>
    </recommendedName>
</protein>
<evidence type="ECO:0000256" key="1">
    <source>
        <dbReference type="ARBA" id="ARBA00004141"/>
    </source>
</evidence>
<evidence type="ECO:0000256" key="3">
    <source>
        <dbReference type="ARBA" id="ARBA00022692"/>
    </source>
</evidence>
<dbReference type="AlphaFoldDB" id="A0A292YIW6"/>
<proteinExistence type="inferred from homology"/>
<evidence type="ECO:0000256" key="6">
    <source>
        <dbReference type="RuleBase" id="RU363041"/>
    </source>
</evidence>
<keyword evidence="5 6" id="KW-0472">Membrane</keyword>
<reference evidence="8" key="1">
    <citation type="submission" date="2017-07" db="EMBL/GenBank/DDBJ databases">
        <title>Draft genome sequence of Effusibacillus lacus strain skLN1.</title>
        <authorList>
            <person name="Watanabe M."/>
            <person name="Kojima H."/>
            <person name="Fukui M."/>
        </authorList>
    </citation>
    <scope>NUCLEOTIDE SEQUENCE [LARGE SCALE GENOMIC DNA]</scope>
    <source>
        <strain evidence="8">skLN1</strain>
    </source>
</reference>
<evidence type="ECO:0000256" key="5">
    <source>
        <dbReference type="ARBA" id="ARBA00023136"/>
    </source>
</evidence>
<feature type="transmembrane region" description="Helical" evidence="6">
    <location>
        <begin position="188"/>
        <end position="205"/>
    </location>
</feature>
<dbReference type="Proteomes" id="UP000217785">
    <property type="component" value="Unassembled WGS sequence"/>
</dbReference>
<feature type="transmembrane region" description="Helical" evidence="6">
    <location>
        <begin position="7"/>
        <end position="26"/>
    </location>
</feature>
<dbReference type="InterPro" id="IPR002781">
    <property type="entry name" value="TM_pro_TauE-like"/>
</dbReference>
<dbReference type="PANTHER" id="PTHR43701:SF2">
    <property type="entry name" value="MEMBRANE TRANSPORTER PROTEIN YJNA-RELATED"/>
    <property type="match status" value="1"/>
</dbReference>
<accession>A0A292YIW6</accession>
<keyword evidence="8" id="KW-1185">Reference proteome</keyword>
<sequence>MAIEYPVAGFIVGLIVGMTGMGGALVMTPIMIFVFGISPAVAIGTDLIYASITKMFGAFQHWRQKTIDFGVVKWLSIGSLPGALLGALFVMMMQNSFDTKQLNSTIGKLLGVTYLLIVGVMLWRILRSRAQKYRPDEVPRPPKGKLIALGVVGGCIVGLTSVGSGTLFMAVLTMIYPVASAKLVGTDILQAVLVTGVAGLAHMSIGNVDTGLVTQLLVGSIPGILIGSKLTTKIPDMAVRAALMVMLFLSGMKLLS</sequence>
<feature type="transmembrane region" description="Helical" evidence="6">
    <location>
        <begin position="146"/>
        <end position="176"/>
    </location>
</feature>
<feature type="transmembrane region" description="Helical" evidence="6">
    <location>
        <begin position="105"/>
        <end position="126"/>
    </location>
</feature>
<dbReference type="InterPro" id="IPR051598">
    <property type="entry name" value="TSUP/Inactive_protease-like"/>
</dbReference>
<feature type="transmembrane region" description="Helical" evidence="6">
    <location>
        <begin position="71"/>
        <end position="93"/>
    </location>
</feature>
<organism evidence="7 8">
    <name type="scientific">Effusibacillus lacus</name>
    <dbReference type="NCBI Taxonomy" id="1348429"/>
    <lineage>
        <taxon>Bacteria</taxon>
        <taxon>Bacillati</taxon>
        <taxon>Bacillota</taxon>
        <taxon>Bacilli</taxon>
        <taxon>Bacillales</taxon>
        <taxon>Alicyclobacillaceae</taxon>
        <taxon>Effusibacillus</taxon>
    </lineage>
</organism>
<name>A0A292YIW6_9BACL</name>
<gene>
    <name evidence="7" type="ORF">EFBL_0019</name>
</gene>
<evidence type="ECO:0000313" key="8">
    <source>
        <dbReference type="Proteomes" id="UP000217785"/>
    </source>
</evidence>
<keyword evidence="3 6" id="KW-0812">Transmembrane</keyword>
<dbReference type="EMBL" id="BDUF01000002">
    <property type="protein sequence ID" value="GAX88410.1"/>
    <property type="molecule type" value="Genomic_DNA"/>
</dbReference>
<comment type="similarity">
    <text evidence="2 6">Belongs to the 4-toluene sulfonate uptake permease (TSUP) (TC 2.A.102) family.</text>
</comment>
<feature type="transmembrane region" description="Helical" evidence="6">
    <location>
        <begin position="32"/>
        <end position="50"/>
    </location>
</feature>
<dbReference type="OrthoDB" id="5189995at2"/>
<keyword evidence="6" id="KW-1003">Cell membrane</keyword>